<evidence type="ECO:0000256" key="1">
    <source>
        <dbReference type="SAM" id="SignalP"/>
    </source>
</evidence>
<keyword evidence="1" id="KW-0732">Signal</keyword>
<organism evidence="2 3">
    <name type="scientific">Cystobacter fuscus</name>
    <dbReference type="NCBI Taxonomy" id="43"/>
    <lineage>
        <taxon>Bacteria</taxon>
        <taxon>Pseudomonadati</taxon>
        <taxon>Myxococcota</taxon>
        <taxon>Myxococcia</taxon>
        <taxon>Myxococcales</taxon>
        <taxon>Cystobacterineae</taxon>
        <taxon>Archangiaceae</taxon>
        <taxon>Cystobacter</taxon>
    </lineage>
</organism>
<name>A0A250ITT0_9BACT</name>
<feature type="chain" id="PRO_5012287025" description="Lipoprotein" evidence="1">
    <location>
        <begin position="30"/>
        <end position="191"/>
    </location>
</feature>
<dbReference type="Proteomes" id="UP000217257">
    <property type="component" value="Chromosome"/>
</dbReference>
<dbReference type="KEGG" id="cfus:CYFUS_000080"/>
<protein>
    <recommendedName>
        <fullName evidence="4">Lipoprotein</fullName>
    </recommendedName>
</protein>
<feature type="signal peptide" evidence="1">
    <location>
        <begin position="1"/>
        <end position="29"/>
    </location>
</feature>
<reference evidence="2 3" key="1">
    <citation type="submission" date="2017-06" db="EMBL/GenBank/DDBJ databases">
        <title>Sequencing and comparative analysis of myxobacterial genomes.</title>
        <authorList>
            <person name="Rupp O."/>
            <person name="Goesmann A."/>
            <person name="Sogaard-Andersen L."/>
        </authorList>
    </citation>
    <scope>NUCLEOTIDE SEQUENCE [LARGE SCALE GENOMIC DNA]</scope>
    <source>
        <strain evidence="2 3">DSM 52655</strain>
    </source>
</reference>
<accession>A0A250ITT0</accession>
<proteinExistence type="predicted"/>
<evidence type="ECO:0000313" key="2">
    <source>
        <dbReference type="EMBL" id="ATB34673.1"/>
    </source>
</evidence>
<sequence>MALAFNSRGCPMMRHVMKTLSLVSVAVLAACGGGVETSREEPAAQVGQGLAELSLSEGSITSALQSTLNTGNAKYRWTEGSLRRFDFSGSATLAQADAAVLGFQEYEAYAYFGSTQAISYADWKNTLYSEFQPLHSQILSTYSNGTETVQVVTHYYEQLVAAGSTGWFRLTVILFPQSRKVIVFEQTGYEV</sequence>
<dbReference type="EMBL" id="CP022098">
    <property type="protein sequence ID" value="ATB34673.1"/>
    <property type="molecule type" value="Genomic_DNA"/>
</dbReference>
<evidence type="ECO:0000313" key="3">
    <source>
        <dbReference type="Proteomes" id="UP000217257"/>
    </source>
</evidence>
<evidence type="ECO:0008006" key="4">
    <source>
        <dbReference type="Google" id="ProtNLM"/>
    </source>
</evidence>
<gene>
    <name evidence="2" type="ORF">CYFUS_000080</name>
</gene>
<dbReference type="AlphaFoldDB" id="A0A250ITT0"/>